<evidence type="ECO:0000313" key="6">
    <source>
        <dbReference type="Proteomes" id="UP000642829"/>
    </source>
</evidence>
<accession>A0A8J3GDJ5</accession>
<keyword evidence="1" id="KW-0474">Menaquinone biosynthesis</keyword>
<keyword evidence="3" id="KW-0808">Transferase</keyword>
<evidence type="ECO:0000256" key="1">
    <source>
        <dbReference type="ARBA" id="ARBA00022428"/>
    </source>
</evidence>
<evidence type="ECO:0000256" key="2">
    <source>
        <dbReference type="ARBA" id="ARBA00022603"/>
    </source>
</evidence>
<dbReference type="PANTHER" id="PTHR43591">
    <property type="entry name" value="METHYLTRANSFERASE"/>
    <property type="match status" value="1"/>
</dbReference>
<keyword evidence="4" id="KW-0949">S-adenosyl-L-methionine</keyword>
<dbReference type="AlphaFoldDB" id="A0A8J3GDJ5"/>
<dbReference type="CDD" id="cd02440">
    <property type="entry name" value="AdoMet_MTases"/>
    <property type="match status" value="1"/>
</dbReference>
<comment type="caution">
    <text evidence="5">The sequence shown here is derived from an EMBL/GenBank/DDBJ whole genome shotgun (WGS) entry which is preliminary data.</text>
</comment>
<keyword evidence="6" id="KW-1185">Reference proteome</keyword>
<dbReference type="EMBL" id="BMXG01000005">
    <property type="protein sequence ID" value="GHB96243.1"/>
    <property type="molecule type" value="Genomic_DNA"/>
</dbReference>
<reference evidence="5" key="2">
    <citation type="submission" date="2020-09" db="EMBL/GenBank/DDBJ databases">
        <authorList>
            <person name="Sun Q."/>
            <person name="Kim S."/>
        </authorList>
    </citation>
    <scope>NUCLEOTIDE SEQUENCE</scope>
    <source>
        <strain evidence="5">KCTC 12870</strain>
    </source>
</reference>
<keyword evidence="5" id="KW-0830">Ubiquinone</keyword>
<dbReference type="SUPFAM" id="SSF53335">
    <property type="entry name" value="S-adenosyl-L-methionine-dependent methyltransferases"/>
    <property type="match status" value="1"/>
</dbReference>
<dbReference type="InterPro" id="IPR004033">
    <property type="entry name" value="UbiE/COQ5_MeTrFase"/>
</dbReference>
<reference evidence="5" key="1">
    <citation type="journal article" date="2014" name="Int. J. Syst. Evol. Microbiol.">
        <title>Complete genome sequence of Corynebacterium casei LMG S-19264T (=DSM 44701T), isolated from a smear-ripened cheese.</title>
        <authorList>
            <consortium name="US DOE Joint Genome Institute (JGI-PGF)"/>
            <person name="Walter F."/>
            <person name="Albersmeier A."/>
            <person name="Kalinowski J."/>
            <person name="Ruckert C."/>
        </authorList>
    </citation>
    <scope>NUCLEOTIDE SEQUENCE</scope>
    <source>
        <strain evidence="5">KCTC 12870</strain>
    </source>
</reference>
<dbReference type="Proteomes" id="UP000642829">
    <property type="component" value="Unassembled WGS sequence"/>
</dbReference>
<protein>
    <submittedName>
        <fullName evidence="5">Ubiquinone/menaquinone biosynthesis C-methyltransferase UbiE</fullName>
    </submittedName>
</protein>
<dbReference type="GO" id="GO:0008168">
    <property type="term" value="F:methyltransferase activity"/>
    <property type="evidence" value="ECO:0007669"/>
    <property type="project" value="UniProtKB-KW"/>
</dbReference>
<evidence type="ECO:0000256" key="4">
    <source>
        <dbReference type="ARBA" id="ARBA00022691"/>
    </source>
</evidence>
<sequence length="243" mass="27688">MEPHPSLSDHYTTLNEKQSFLRKVFDDAAPYYEGIAKWGWFGTGHRYRVWALKGHGLKPGMKVLDVAAGTGPTARAIRDVIGQENEGDITCLEPSAGMIAESKKQLNCEHIQAGADEMPVPDNHFDYLTMGFALRHVNELEQSFREFNRCLKPGGKVLIMDVTMPTKKVGRFFFKLYFKHILPTLTKLFTGSESARYLMAYYWETMDQMVAVDDVLRDLKSAGFKEPKHEWVMGCFSEYSAEK</sequence>
<name>A0A8J3GDJ5_9BACT</name>
<dbReference type="PROSITE" id="PS51608">
    <property type="entry name" value="SAM_MT_UBIE"/>
    <property type="match status" value="1"/>
</dbReference>
<evidence type="ECO:0000256" key="3">
    <source>
        <dbReference type="ARBA" id="ARBA00022679"/>
    </source>
</evidence>
<dbReference type="InterPro" id="IPR029063">
    <property type="entry name" value="SAM-dependent_MTases_sf"/>
</dbReference>
<dbReference type="GO" id="GO:0009234">
    <property type="term" value="P:menaquinone biosynthetic process"/>
    <property type="evidence" value="ECO:0007669"/>
    <property type="project" value="UniProtKB-KW"/>
</dbReference>
<dbReference type="GO" id="GO:0032259">
    <property type="term" value="P:methylation"/>
    <property type="evidence" value="ECO:0007669"/>
    <property type="project" value="UniProtKB-KW"/>
</dbReference>
<dbReference type="Gene3D" id="3.40.50.150">
    <property type="entry name" value="Vaccinia Virus protein VP39"/>
    <property type="match status" value="1"/>
</dbReference>
<proteinExistence type="predicted"/>
<dbReference type="RefSeq" id="WP_189512495.1">
    <property type="nucleotide sequence ID" value="NZ_BMXG01000005.1"/>
</dbReference>
<evidence type="ECO:0000313" key="5">
    <source>
        <dbReference type="EMBL" id="GHB96243.1"/>
    </source>
</evidence>
<dbReference type="PANTHER" id="PTHR43591:SF24">
    <property type="entry name" value="2-METHOXY-6-POLYPRENYL-1,4-BENZOQUINOL METHYLASE, MITOCHONDRIAL"/>
    <property type="match status" value="1"/>
</dbReference>
<dbReference type="Pfam" id="PF01209">
    <property type="entry name" value="Ubie_methyltran"/>
    <property type="match status" value="1"/>
</dbReference>
<keyword evidence="2" id="KW-0489">Methyltransferase</keyword>
<gene>
    <name evidence="5" type="primary">ubiE</name>
    <name evidence="5" type="ORF">GCM10007047_10020</name>
</gene>
<organism evidence="5 6">
    <name type="scientific">Cerasicoccus arenae</name>
    <dbReference type="NCBI Taxonomy" id="424488"/>
    <lineage>
        <taxon>Bacteria</taxon>
        <taxon>Pseudomonadati</taxon>
        <taxon>Verrucomicrobiota</taxon>
        <taxon>Opitutia</taxon>
        <taxon>Puniceicoccales</taxon>
        <taxon>Cerasicoccaceae</taxon>
        <taxon>Cerasicoccus</taxon>
    </lineage>
</organism>